<comment type="caution">
    <text evidence="1">The sequence shown here is derived from an EMBL/GenBank/DDBJ whole genome shotgun (WGS) entry which is preliminary data.</text>
</comment>
<evidence type="ECO:0000313" key="2">
    <source>
        <dbReference type="Proteomes" id="UP000309997"/>
    </source>
</evidence>
<sequence length="574" mass="63220">MTLDEKVRQLGDKAIGVPRIGLPHYEWWSEAQHGVSNVGPGTFFDELIPGATSFPTAIHTTASFNKSLRKTIGQAVSTEARAMYNLGRAGLTYWSPNINVVRDPRWGRIAETPGEDPFVVGTYASNYVRGLQDVEGAGETKDLDSRPLKVSACCKRYTADDVDAWLGIDRYHYDARMVMLVVLCAPTTVLMAFLATCADPRLLKDTIRGEWDLHGHVTVALAVSDKDMPEAASEGAVLHKNINETLTLDSAKFKNIAVIGPHANSTAAMVGNYAGVPCRYVTPLDGISSFGEVIYEMGCGEMTCRNDSLILPAMEAAKKADATLLLVGLDLSIEAESLDREDLLLPGYQTQLINQVAQVSRGIMIRLKLSYELDILDKKEVELGFADVVFGKYNPEGRLPLIWYESSYVDMLPMTSMPLRPVDSFGYPGRTYKFYNGATVYPFGYGLSYTEFGNELSSPAEAYLEIKLNKHEQCHDLNHTSEGYRQREKDGSEVVMVYSKPPDGVSGAHAKQVIGFERVFVAAGKSNKVRFSFNACKSLAIVDTTSYKVFPSGVHKITVGYGGLLFFVRVSFNH</sequence>
<dbReference type="EMBL" id="RCHU02000001">
    <property type="protein sequence ID" value="KAL3612094.1"/>
    <property type="molecule type" value="Genomic_DNA"/>
</dbReference>
<name>A0ACC4D461_POPAL</name>
<organism evidence="1 2">
    <name type="scientific">Populus alba</name>
    <name type="common">White poplar</name>
    <dbReference type="NCBI Taxonomy" id="43335"/>
    <lineage>
        <taxon>Eukaryota</taxon>
        <taxon>Viridiplantae</taxon>
        <taxon>Streptophyta</taxon>
        <taxon>Embryophyta</taxon>
        <taxon>Tracheophyta</taxon>
        <taxon>Spermatophyta</taxon>
        <taxon>Magnoliopsida</taxon>
        <taxon>eudicotyledons</taxon>
        <taxon>Gunneridae</taxon>
        <taxon>Pentapetalae</taxon>
        <taxon>rosids</taxon>
        <taxon>fabids</taxon>
        <taxon>Malpighiales</taxon>
        <taxon>Salicaceae</taxon>
        <taxon>Saliceae</taxon>
        <taxon>Populus</taxon>
    </lineage>
</organism>
<gene>
    <name evidence="1" type="ORF">D5086_003114</name>
</gene>
<keyword evidence="2" id="KW-1185">Reference proteome</keyword>
<evidence type="ECO:0000313" key="1">
    <source>
        <dbReference type="EMBL" id="KAL3612094.1"/>
    </source>
</evidence>
<proteinExistence type="predicted"/>
<reference evidence="1 2" key="1">
    <citation type="journal article" date="2024" name="Plant Biotechnol. J.">
        <title>Genome and CRISPR/Cas9 system of a widespread forest tree (Populus alba) in the world.</title>
        <authorList>
            <person name="Liu Y.J."/>
            <person name="Jiang P.F."/>
            <person name="Han X.M."/>
            <person name="Li X.Y."/>
            <person name="Wang H.M."/>
            <person name="Wang Y.J."/>
            <person name="Wang X.X."/>
            <person name="Zeng Q.Y."/>
        </authorList>
    </citation>
    <scope>NUCLEOTIDE SEQUENCE [LARGE SCALE GENOMIC DNA]</scope>
    <source>
        <strain evidence="2">cv. PAL-ZL1</strain>
    </source>
</reference>
<protein>
    <submittedName>
        <fullName evidence="1">Uncharacterized protein</fullName>
    </submittedName>
</protein>
<accession>A0ACC4D461</accession>
<dbReference type="Proteomes" id="UP000309997">
    <property type="component" value="Unassembled WGS sequence"/>
</dbReference>